<evidence type="ECO:0000256" key="6">
    <source>
        <dbReference type="ARBA" id="ARBA00022723"/>
    </source>
</evidence>
<comment type="subcellular location">
    <subcellularLocation>
        <location evidence="12">Cytoplasm</location>
    </subcellularLocation>
    <subcellularLocation>
        <location evidence="12">Nucleus</location>
    </subcellularLocation>
</comment>
<dbReference type="OrthoDB" id="1867259at2759"/>
<dbReference type="PANTHER" id="PTHR23418:SF0">
    <property type="entry name" value="ACIREDUCTONE DIOXYGENASE"/>
    <property type="match status" value="1"/>
</dbReference>
<dbReference type="InterPro" id="IPR011051">
    <property type="entry name" value="RmlC_Cupin_sf"/>
</dbReference>
<evidence type="ECO:0000256" key="12">
    <source>
        <dbReference type="HAMAP-Rule" id="MF_03154"/>
    </source>
</evidence>
<comment type="caution">
    <text evidence="12">This enzyme lacks one or more conserved metal-binding sites. It may be non-functional.</text>
</comment>
<gene>
    <name evidence="12" type="primary">ADI1</name>
    <name evidence="13" type="ORF">EW146_g4547</name>
</gene>
<dbReference type="InterPro" id="IPR004313">
    <property type="entry name" value="ARD"/>
</dbReference>
<evidence type="ECO:0000256" key="3">
    <source>
        <dbReference type="ARBA" id="ARBA00022490"/>
    </source>
</evidence>
<dbReference type="Pfam" id="PF03079">
    <property type="entry name" value="ARD"/>
    <property type="match status" value="2"/>
</dbReference>
<keyword evidence="3 12" id="KW-0963">Cytoplasm</keyword>
<comment type="catalytic activity">
    <reaction evidence="1">
        <text>1,2-dihydroxy-5-(methylsulfanyl)pent-1-en-3-one + O2 = 4-methylsulfanyl-2-oxobutanoate + formate + 2 H(+)</text>
        <dbReference type="Rhea" id="RHEA:24504"/>
        <dbReference type="ChEBI" id="CHEBI:15378"/>
        <dbReference type="ChEBI" id="CHEBI:15379"/>
        <dbReference type="ChEBI" id="CHEBI:15740"/>
        <dbReference type="ChEBI" id="CHEBI:16723"/>
        <dbReference type="ChEBI" id="CHEBI:49252"/>
        <dbReference type="EC" id="1.13.11.54"/>
    </reaction>
</comment>
<dbReference type="GO" id="GO:0019509">
    <property type="term" value="P:L-methionine salvage from methylthioadenosine"/>
    <property type="evidence" value="ECO:0007669"/>
    <property type="project" value="InterPro"/>
</dbReference>
<keyword evidence="8" id="KW-0560">Oxidoreductase</keyword>
<evidence type="ECO:0000256" key="7">
    <source>
        <dbReference type="ARBA" id="ARBA00022964"/>
    </source>
</evidence>
<organism evidence="13 14">
    <name type="scientific">Bondarzewia mesenterica</name>
    <dbReference type="NCBI Taxonomy" id="1095465"/>
    <lineage>
        <taxon>Eukaryota</taxon>
        <taxon>Fungi</taxon>
        <taxon>Dikarya</taxon>
        <taxon>Basidiomycota</taxon>
        <taxon>Agaricomycotina</taxon>
        <taxon>Agaricomycetes</taxon>
        <taxon>Russulales</taxon>
        <taxon>Bondarzewiaceae</taxon>
        <taxon>Bondarzewia</taxon>
    </lineage>
</organism>
<keyword evidence="6" id="KW-0479">Metal-binding</keyword>
<evidence type="ECO:0000256" key="4">
    <source>
        <dbReference type="ARBA" id="ARBA00022596"/>
    </source>
</evidence>
<sequence>MLNVDVPSGMRAYYFDNIPGNRQFAHDSGKPVSAKALKALGVLLWRIPLEQEGGWEAAIDVFAREGSYKNRDTINIMKEGLGDLYETKLKSFFEEHIHEEEQIRYILSGAGFLDVRGRSPTPFVPPSESRQNLTEHPTEAWIRIHVLPGDLIIIPAGIYHRFALDELNQIKALRLSKQEEPRWTPHNRSADTEKNAFRIKYVKLLQSVADV</sequence>
<dbReference type="AlphaFoldDB" id="A0A4S4LU98"/>
<reference evidence="13 14" key="1">
    <citation type="submission" date="2019-02" db="EMBL/GenBank/DDBJ databases">
        <title>Genome sequencing of the rare red list fungi Bondarzewia mesenterica.</title>
        <authorList>
            <person name="Buettner E."/>
            <person name="Kellner H."/>
        </authorList>
    </citation>
    <scope>NUCLEOTIDE SEQUENCE [LARGE SCALE GENOMIC DNA]</scope>
    <source>
        <strain evidence="13 14">DSM 108281</strain>
    </source>
</reference>
<dbReference type="HAMAP" id="MF_03154">
    <property type="entry name" value="Salvage_MtnD_euk"/>
    <property type="match status" value="1"/>
</dbReference>
<dbReference type="PANTHER" id="PTHR23418">
    <property type="entry name" value="ACIREDUCTONE DIOXYGENASE"/>
    <property type="match status" value="1"/>
</dbReference>
<name>A0A4S4LU98_9AGAM</name>
<dbReference type="GO" id="GO:0005634">
    <property type="term" value="C:nucleus"/>
    <property type="evidence" value="ECO:0007669"/>
    <property type="project" value="UniProtKB-SubCell"/>
</dbReference>
<dbReference type="InterPro" id="IPR027496">
    <property type="entry name" value="ARD_euk"/>
</dbReference>
<comment type="similarity">
    <text evidence="12">Belongs to the acireductone dioxygenase (ARD) family.</text>
</comment>
<dbReference type="Proteomes" id="UP000310158">
    <property type="component" value="Unassembled WGS sequence"/>
</dbReference>
<keyword evidence="9" id="KW-0408">Iron</keyword>
<evidence type="ECO:0000256" key="11">
    <source>
        <dbReference type="ARBA" id="ARBA00023242"/>
    </source>
</evidence>
<keyword evidence="14" id="KW-1185">Reference proteome</keyword>
<keyword evidence="11 12" id="KW-0539">Nucleus</keyword>
<dbReference type="GO" id="GO:0046872">
    <property type="term" value="F:metal ion binding"/>
    <property type="evidence" value="ECO:0007669"/>
    <property type="project" value="UniProtKB-KW"/>
</dbReference>
<dbReference type="GO" id="GO:0005737">
    <property type="term" value="C:cytoplasm"/>
    <property type="evidence" value="ECO:0007669"/>
    <property type="project" value="UniProtKB-SubCell"/>
</dbReference>
<dbReference type="SUPFAM" id="SSF51182">
    <property type="entry name" value="RmlC-like cupins"/>
    <property type="match status" value="1"/>
</dbReference>
<keyword evidence="7" id="KW-0223">Dioxygenase</keyword>
<evidence type="ECO:0000256" key="8">
    <source>
        <dbReference type="ARBA" id="ARBA00023002"/>
    </source>
</evidence>
<dbReference type="InterPro" id="IPR014710">
    <property type="entry name" value="RmlC-like_jellyroll"/>
</dbReference>
<keyword evidence="5" id="KW-0028">Amino-acid biosynthesis</keyword>
<dbReference type="EMBL" id="SGPL01000177">
    <property type="protein sequence ID" value="THH16044.1"/>
    <property type="molecule type" value="Genomic_DNA"/>
</dbReference>
<protein>
    <recommendedName>
        <fullName evidence="12">Probable inactive acireductone dioxygenase</fullName>
    </recommendedName>
</protein>
<dbReference type="GO" id="GO:0010309">
    <property type="term" value="F:acireductone dioxygenase [iron(II)-requiring] activity"/>
    <property type="evidence" value="ECO:0007669"/>
    <property type="project" value="UniProtKB-EC"/>
</dbReference>
<comment type="caution">
    <text evidence="13">The sequence shown here is derived from an EMBL/GenBank/DDBJ whole genome shotgun (WGS) entry which is preliminary data.</text>
</comment>
<evidence type="ECO:0000256" key="9">
    <source>
        <dbReference type="ARBA" id="ARBA00023004"/>
    </source>
</evidence>
<evidence type="ECO:0000313" key="14">
    <source>
        <dbReference type="Proteomes" id="UP000310158"/>
    </source>
</evidence>
<evidence type="ECO:0000256" key="1">
    <source>
        <dbReference type="ARBA" id="ARBA00000428"/>
    </source>
</evidence>
<accession>A0A4S4LU98</accession>
<evidence type="ECO:0000256" key="5">
    <source>
        <dbReference type="ARBA" id="ARBA00022605"/>
    </source>
</evidence>
<comment type="function">
    <text evidence="12">Probable inactive acireductone dioxygenase.</text>
</comment>
<evidence type="ECO:0000256" key="2">
    <source>
        <dbReference type="ARBA" id="ARBA00001954"/>
    </source>
</evidence>
<evidence type="ECO:0000313" key="13">
    <source>
        <dbReference type="EMBL" id="THH16044.1"/>
    </source>
</evidence>
<dbReference type="Gene3D" id="2.60.120.10">
    <property type="entry name" value="Jelly Rolls"/>
    <property type="match status" value="1"/>
</dbReference>
<keyword evidence="4" id="KW-0533">Nickel</keyword>
<evidence type="ECO:0000256" key="10">
    <source>
        <dbReference type="ARBA" id="ARBA00023167"/>
    </source>
</evidence>
<dbReference type="CDD" id="cd02232">
    <property type="entry name" value="cupin_ARD"/>
    <property type="match status" value="1"/>
</dbReference>
<proteinExistence type="inferred from homology"/>
<comment type="cofactor">
    <cofactor evidence="2">
        <name>Fe(2+)</name>
        <dbReference type="ChEBI" id="CHEBI:29033"/>
    </cofactor>
</comment>
<keyword evidence="10" id="KW-0486">Methionine biosynthesis</keyword>
<comment type="caution">
    <text evidence="12">Lacks conserved residue(s) required for the propagation of feature annotation.</text>
</comment>